<evidence type="ECO:0000313" key="10">
    <source>
        <dbReference type="EMBL" id="BEQ15625.1"/>
    </source>
</evidence>
<feature type="transmembrane region" description="Helical" evidence="9">
    <location>
        <begin position="276"/>
        <end position="297"/>
    </location>
</feature>
<feature type="transmembrane region" description="Helical" evidence="9">
    <location>
        <begin position="202"/>
        <end position="227"/>
    </location>
</feature>
<evidence type="ECO:0000256" key="6">
    <source>
        <dbReference type="ARBA" id="ARBA00022989"/>
    </source>
</evidence>
<evidence type="ECO:0000256" key="2">
    <source>
        <dbReference type="ARBA" id="ARBA00022448"/>
    </source>
</evidence>
<evidence type="ECO:0000256" key="7">
    <source>
        <dbReference type="ARBA" id="ARBA00023136"/>
    </source>
</evidence>
<dbReference type="KEGG" id="dmp:FAK_26910"/>
<dbReference type="GO" id="GO:0005886">
    <property type="term" value="C:plasma membrane"/>
    <property type="evidence" value="ECO:0007669"/>
    <property type="project" value="UniProtKB-SubCell"/>
</dbReference>
<evidence type="ECO:0000256" key="8">
    <source>
        <dbReference type="ARBA" id="ARBA00037998"/>
    </source>
</evidence>
<keyword evidence="4 9" id="KW-0812">Transmembrane</keyword>
<evidence type="ECO:0000256" key="9">
    <source>
        <dbReference type="SAM" id="Phobius"/>
    </source>
</evidence>
<dbReference type="InterPro" id="IPR001851">
    <property type="entry name" value="ABC_transp_permease"/>
</dbReference>
<dbReference type="AlphaFoldDB" id="A0AAU9EVM0"/>
<dbReference type="InterPro" id="IPR052157">
    <property type="entry name" value="BCAA_transport_permease"/>
</dbReference>
<dbReference type="CDD" id="cd06582">
    <property type="entry name" value="TM_PBP1_LivH_like"/>
    <property type="match status" value="1"/>
</dbReference>
<dbReference type="PANTHER" id="PTHR11795">
    <property type="entry name" value="BRANCHED-CHAIN AMINO ACID TRANSPORT SYSTEM PERMEASE PROTEIN LIVH"/>
    <property type="match status" value="1"/>
</dbReference>
<name>A0AAU9EVM0_9BACT</name>
<keyword evidence="5" id="KW-0029">Amino-acid transport</keyword>
<feature type="transmembrane region" description="Helical" evidence="9">
    <location>
        <begin position="109"/>
        <end position="130"/>
    </location>
</feature>
<comment type="similarity">
    <text evidence="8">Belongs to the binding-protein-dependent transport system permease family. LivHM subfamily.</text>
</comment>
<feature type="transmembrane region" description="Helical" evidence="9">
    <location>
        <begin position="150"/>
        <end position="173"/>
    </location>
</feature>
<evidence type="ECO:0000256" key="3">
    <source>
        <dbReference type="ARBA" id="ARBA00022475"/>
    </source>
</evidence>
<evidence type="ECO:0000256" key="1">
    <source>
        <dbReference type="ARBA" id="ARBA00004651"/>
    </source>
</evidence>
<keyword evidence="3" id="KW-1003">Cell membrane</keyword>
<sequence length="302" mass="32138">MAVLAVVSAGGSKESDVELLQEIIIFGTIKGCVYALIATGFTLIFAVAGILNLAHGTFYMLGAYFTYTLFYSLGIPLPPAILLAAVLVGALGMLLDRVFLKPMRSSHTYVLVLTVAIAFASQEVILLTYGSQGMNIPNLVEGSVDLNGVVVSWHQLLIVGITAVVLLGLWLTLTRTRYGVAALAVSMDEDGARLVGIETEKVFNLSMFASAFLAAVAGALISPIMSMTPEMWNMPLMKAFVVVVVGGIGSLTGSILAAFFLGWLETFTGFVVSPKLTEVVSLVLLTVFLVFRPSGILGRRLH</sequence>
<feature type="transmembrane region" description="Helical" evidence="9">
    <location>
        <begin position="23"/>
        <end position="51"/>
    </location>
</feature>
<protein>
    <submittedName>
        <fullName evidence="10">Branched-chain amino acid ABC transporter permease</fullName>
    </submittedName>
</protein>
<evidence type="ECO:0000313" key="11">
    <source>
        <dbReference type="Proteomes" id="UP001366166"/>
    </source>
</evidence>
<dbReference type="GO" id="GO:0006865">
    <property type="term" value="P:amino acid transport"/>
    <property type="evidence" value="ECO:0007669"/>
    <property type="project" value="UniProtKB-KW"/>
</dbReference>
<feature type="transmembrane region" description="Helical" evidence="9">
    <location>
        <begin position="239"/>
        <end position="264"/>
    </location>
</feature>
<comment type="subcellular location">
    <subcellularLocation>
        <location evidence="1">Cell membrane</location>
        <topology evidence="1">Multi-pass membrane protein</topology>
    </subcellularLocation>
</comment>
<dbReference type="EMBL" id="AP028679">
    <property type="protein sequence ID" value="BEQ15625.1"/>
    <property type="molecule type" value="Genomic_DNA"/>
</dbReference>
<keyword evidence="6 9" id="KW-1133">Transmembrane helix</keyword>
<keyword evidence="7 9" id="KW-0472">Membrane</keyword>
<organism evidence="10 11">
    <name type="scientific">Desulfoferula mesophila</name>
    <dbReference type="NCBI Taxonomy" id="3058419"/>
    <lineage>
        <taxon>Bacteria</taxon>
        <taxon>Pseudomonadati</taxon>
        <taxon>Thermodesulfobacteriota</taxon>
        <taxon>Desulfarculia</taxon>
        <taxon>Desulfarculales</taxon>
        <taxon>Desulfarculaceae</taxon>
        <taxon>Desulfoferula</taxon>
    </lineage>
</organism>
<evidence type="ECO:0000256" key="5">
    <source>
        <dbReference type="ARBA" id="ARBA00022970"/>
    </source>
</evidence>
<dbReference type="Proteomes" id="UP001366166">
    <property type="component" value="Chromosome"/>
</dbReference>
<keyword evidence="2" id="KW-0813">Transport</keyword>
<dbReference type="GO" id="GO:0022857">
    <property type="term" value="F:transmembrane transporter activity"/>
    <property type="evidence" value="ECO:0007669"/>
    <property type="project" value="InterPro"/>
</dbReference>
<accession>A0AAU9EVM0</accession>
<keyword evidence="11" id="KW-1185">Reference proteome</keyword>
<dbReference type="Pfam" id="PF02653">
    <property type="entry name" value="BPD_transp_2"/>
    <property type="match status" value="1"/>
</dbReference>
<reference evidence="11" key="1">
    <citation type="journal article" date="2023" name="Arch. Microbiol.">
        <title>Desulfoferula mesophilus gen. nov. sp. nov., a mesophilic sulfate-reducing bacterium isolated from a brackish lake sediment.</title>
        <authorList>
            <person name="Watanabe T."/>
            <person name="Yabe T."/>
            <person name="Tsuji J.M."/>
            <person name="Fukui M."/>
        </authorList>
    </citation>
    <scope>NUCLEOTIDE SEQUENCE [LARGE SCALE GENOMIC DNA]</scope>
    <source>
        <strain evidence="11">12FAK</strain>
    </source>
</reference>
<evidence type="ECO:0000256" key="4">
    <source>
        <dbReference type="ARBA" id="ARBA00022692"/>
    </source>
</evidence>
<feature type="transmembrane region" description="Helical" evidence="9">
    <location>
        <begin position="81"/>
        <end position="100"/>
    </location>
</feature>
<dbReference type="PANTHER" id="PTHR11795:SF445">
    <property type="entry name" value="AMINO ACID ABC TRANSPORTER PERMEASE PROTEIN"/>
    <property type="match status" value="1"/>
</dbReference>
<proteinExistence type="inferred from homology"/>
<gene>
    <name evidence="10" type="ORF">FAK_26910</name>
</gene>